<evidence type="ECO:0000256" key="5">
    <source>
        <dbReference type="ARBA" id="ARBA00022741"/>
    </source>
</evidence>
<keyword evidence="10" id="KW-0067">ATP-binding</keyword>
<dbReference type="GO" id="GO:0043138">
    <property type="term" value="F:3'-5' DNA helicase activity"/>
    <property type="evidence" value="ECO:0007669"/>
    <property type="project" value="UniProtKB-EC"/>
</dbReference>
<dbReference type="PANTHER" id="PTHR13710:SF105">
    <property type="entry name" value="ATP-DEPENDENT DNA HELICASE Q1"/>
    <property type="match status" value="1"/>
</dbReference>
<evidence type="ECO:0000256" key="12">
    <source>
        <dbReference type="ARBA" id="ARBA00023172"/>
    </source>
</evidence>
<dbReference type="NCBIfam" id="TIGR00614">
    <property type="entry name" value="recQ_fam"/>
    <property type="match status" value="1"/>
</dbReference>
<dbReference type="GO" id="GO:0006310">
    <property type="term" value="P:DNA recombination"/>
    <property type="evidence" value="ECO:0007669"/>
    <property type="project" value="UniProtKB-UniRule"/>
</dbReference>
<dbReference type="SMART" id="SM00956">
    <property type="entry name" value="RQC"/>
    <property type="match status" value="1"/>
</dbReference>
<dbReference type="AlphaFoldDB" id="A0A1G9XW89"/>
<reference evidence="22" key="1">
    <citation type="submission" date="2016-10" db="EMBL/GenBank/DDBJ databases">
        <authorList>
            <person name="Varghese N."/>
            <person name="Submissions S."/>
        </authorList>
    </citation>
    <scope>NUCLEOTIDE SEQUENCE [LARGE SCALE GENOMIC DNA]</scope>
    <source>
        <strain evidence="22">BL47</strain>
    </source>
</reference>
<dbReference type="InterPro" id="IPR011545">
    <property type="entry name" value="DEAD/DEAH_box_helicase_dom"/>
</dbReference>
<dbReference type="GO" id="GO:0009378">
    <property type="term" value="F:four-way junction helicase activity"/>
    <property type="evidence" value="ECO:0007669"/>
    <property type="project" value="TreeGrafter"/>
</dbReference>
<evidence type="ECO:0000256" key="11">
    <source>
        <dbReference type="ARBA" id="ARBA00023125"/>
    </source>
</evidence>
<dbReference type="GO" id="GO:0046872">
    <property type="term" value="F:metal ion binding"/>
    <property type="evidence" value="ECO:0007669"/>
    <property type="project" value="UniProtKB-KW"/>
</dbReference>
<evidence type="ECO:0000256" key="15">
    <source>
        <dbReference type="ARBA" id="ARBA00034617"/>
    </source>
</evidence>
<feature type="domain" description="Helicase ATP-binding" evidence="19">
    <location>
        <begin position="28"/>
        <end position="196"/>
    </location>
</feature>
<evidence type="ECO:0000256" key="10">
    <source>
        <dbReference type="ARBA" id="ARBA00022840"/>
    </source>
</evidence>
<dbReference type="EMBL" id="FNHS01000005">
    <property type="protein sequence ID" value="SDN01079.1"/>
    <property type="molecule type" value="Genomic_DNA"/>
</dbReference>
<evidence type="ECO:0000259" key="20">
    <source>
        <dbReference type="PROSITE" id="PS51194"/>
    </source>
</evidence>
<feature type="region of interest" description="Disordered" evidence="17">
    <location>
        <begin position="503"/>
        <end position="527"/>
    </location>
</feature>
<name>A0A1G9XW89_9HYPH</name>
<protein>
    <recommendedName>
        <fullName evidence="16">DNA helicase RecQ</fullName>
        <ecNumber evidence="16">5.6.2.4</ecNumber>
    </recommendedName>
</protein>
<dbReference type="SUPFAM" id="SSF47819">
    <property type="entry name" value="HRDC-like"/>
    <property type="match status" value="1"/>
</dbReference>
<dbReference type="PROSITE" id="PS51192">
    <property type="entry name" value="HELICASE_ATP_BIND_1"/>
    <property type="match status" value="1"/>
</dbReference>
<keyword evidence="5" id="KW-0547">Nucleotide-binding</keyword>
<organism evidence="21 22">
    <name type="scientific">Methylobacterium phyllostachyos</name>
    <dbReference type="NCBI Taxonomy" id="582672"/>
    <lineage>
        <taxon>Bacteria</taxon>
        <taxon>Pseudomonadati</taxon>
        <taxon>Pseudomonadota</taxon>
        <taxon>Alphaproteobacteria</taxon>
        <taxon>Hyphomicrobiales</taxon>
        <taxon>Methylobacteriaceae</taxon>
        <taxon>Methylobacterium</taxon>
    </lineage>
</organism>
<dbReference type="GO" id="GO:0016787">
    <property type="term" value="F:hydrolase activity"/>
    <property type="evidence" value="ECO:0007669"/>
    <property type="project" value="UniProtKB-KW"/>
</dbReference>
<dbReference type="SMART" id="SM00490">
    <property type="entry name" value="HELICc"/>
    <property type="match status" value="1"/>
</dbReference>
<evidence type="ECO:0000256" key="16">
    <source>
        <dbReference type="NCBIfam" id="TIGR01389"/>
    </source>
</evidence>
<dbReference type="CDD" id="cd17920">
    <property type="entry name" value="DEXHc_RecQ"/>
    <property type="match status" value="1"/>
</dbReference>
<dbReference type="PANTHER" id="PTHR13710">
    <property type="entry name" value="DNA HELICASE RECQ FAMILY MEMBER"/>
    <property type="match status" value="1"/>
</dbReference>
<dbReference type="Proteomes" id="UP000198704">
    <property type="component" value="Unassembled WGS sequence"/>
</dbReference>
<dbReference type="GO" id="GO:0005737">
    <property type="term" value="C:cytoplasm"/>
    <property type="evidence" value="ECO:0007669"/>
    <property type="project" value="TreeGrafter"/>
</dbReference>
<dbReference type="Gene3D" id="1.10.150.80">
    <property type="entry name" value="HRDC domain"/>
    <property type="match status" value="1"/>
</dbReference>
<evidence type="ECO:0000313" key="21">
    <source>
        <dbReference type="EMBL" id="SDN01079.1"/>
    </source>
</evidence>
<evidence type="ECO:0000256" key="3">
    <source>
        <dbReference type="ARBA" id="ARBA00005446"/>
    </source>
</evidence>
<dbReference type="EC" id="5.6.2.4" evidence="16"/>
<keyword evidence="9" id="KW-0862">Zinc</keyword>
<dbReference type="InterPro" id="IPR006293">
    <property type="entry name" value="DNA_helicase_ATP-dep_RecQ_bac"/>
</dbReference>
<dbReference type="InterPro" id="IPR010997">
    <property type="entry name" value="HRDC-like_sf"/>
</dbReference>
<comment type="similarity">
    <text evidence="3">Belongs to the helicase family. RecQ subfamily.</text>
</comment>
<accession>A0A1G9XW89</accession>
<dbReference type="GO" id="GO:0009432">
    <property type="term" value="P:SOS response"/>
    <property type="evidence" value="ECO:0007669"/>
    <property type="project" value="UniProtKB-UniRule"/>
</dbReference>
<evidence type="ECO:0000256" key="1">
    <source>
        <dbReference type="ARBA" id="ARBA00001946"/>
    </source>
</evidence>
<dbReference type="GO" id="GO:0043590">
    <property type="term" value="C:bacterial nucleoid"/>
    <property type="evidence" value="ECO:0007669"/>
    <property type="project" value="TreeGrafter"/>
</dbReference>
<keyword evidence="7" id="KW-0378">Hydrolase</keyword>
<dbReference type="Gene3D" id="1.10.10.10">
    <property type="entry name" value="Winged helix-like DNA-binding domain superfamily/Winged helix DNA-binding domain"/>
    <property type="match status" value="1"/>
</dbReference>
<keyword evidence="4" id="KW-0479">Metal-binding</keyword>
<dbReference type="InterPro" id="IPR002121">
    <property type="entry name" value="HRDC_dom"/>
</dbReference>
<dbReference type="RefSeq" id="WP_091715251.1">
    <property type="nucleotide sequence ID" value="NZ_FNHS01000005.1"/>
</dbReference>
<evidence type="ECO:0000256" key="13">
    <source>
        <dbReference type="ARBA" id="ARBA00023204"/>
    </source>
</evidence>
<evidence type="ECO:0000256" key="17">
    <source>
        <dbReference type="SAM" id="MobiDB-lite"/>
    </source>
</evidence>
<dbReference type="CDD" id="cd18794">
    <property type="entry name" value="SF2_C_RecQ"/>
    <property type="match status" value="1"/>
</dbReference>
<proteinExistence type="inferred from homology"/>
<keyword evidence="11" id="KW-0238">DNA-binding</keyword>
<comment type="cofactor">
    <cofactor evidence="1">
        <name>Mg(2+)</name>
        <dbReference type="ChEBI" id="CHEBI:18420"/>
    </cofactor>
</comment>
<dbReference type="GO" id="GO:0030894">
    <property type="term" value="C:replisome"/>
    <property type="evidence" value="ECO:0007669"/>
    <property type="project" value="TreeGrafter"/>
</dbReference>
<comment type="catalytic activity">
    <reaction evidence="15">
        <text>Couples ATP hydrolysis with the unwinding of duplex DNA by translocating in the 3'-5' direction.</text>
        <dbReference type="EC" id="5.6.2.4"/>
    </reaction>
</comment>
<dbReference type="Pfam" id="PF00270">
    <property type="entry name" value="DEAD"/>
    <property type="match status" value="1"/>
</dbReference>
<evidence type="ECO:0000256" key="8">
    <source>
        <dbReference type="ARBA" id="ARBA00022806"/>
    </source>
</evidence>
<evidence type="ECO:0000313" key="22">
    <source>
        <dbReference type="Proteomes" id="UP000198704"/>
    </source>
</evidence>
<dbReference type="Pfam" id="PF09382">
    <property type="entry name" value="RQC"/>
    <property type="match status" value="1"/>
</dbReference>
<dbReference type="NCBIfam" id="TIGR01389">
    <property type="entry name" value="recQ"/>
    <property type="match status" value="1"/>
</dbReference>
<dbReference type="InterPro" id="IPR014001">
    <property type="entry name" value="Helicase_ATP-bd"/>
</dbReference>
<dbReference type="Pfam" id="PF00570">
    <property type="entry name" value="HRDC"/>
    <property type="match status" value="1"/>
</dbReference>
<feature type="compositionally biased region" description="Basic and acidic residues" evidence="17">
    <location>
        <begin position="508"/>
        <end position="527"/>
    </location>
</feature>
<dbReference type="InterPro" id="IPR018982">
    <property type="entry name" value="RQC_domain"/>
</dbReference>
<dbReference type="InterPro" id="IPR032284">
    <property type="entry name" value="RecQ_Zn-bd"/>
</dbReference>
<evidence type="ECO:0000259" key="19">
    <source>
        <dbReference type="PROSITE" id="PS51192"/>
    </source>
</evidence>
<dbReference type="InterPro" id="IPR044876">
    <property type="entry name" value="HRDC_dom_sf"/>
</dbReference>
<dbReference type="SMART" id="SM00341">
    <property type="entry name" value="HRDC"/>
    <property type="match status" value="1"/>
</dbReference>
<dbReference type="GO" id="GO:0006260">
    <property type="term" value="P:DNA replication"/>
    <property type="evidence" value="ECO:0007669"/>
    <property type="project" value="InterPro"/>
</dbReference>
<dbReference type="SUPFAM" id="SSF52540">
    <property type="entry name" value="P-loop containing nucleoside triphosphate hydrolases"/>
    <property type="match status" value="2"/>
</dbReference>
<evidence type="ECO:0000256" key="4">
    <source>
        <dbReference type="ARBA" id="ARBA00022723"/>
    </source>
</evidence>
<keyword evidence="14" id="KW-0413">Isomerase</keyword>
<feature type="domain" description="HRDC" evidence="18">
    <location>
        <begin position="532"/>
        <end position="612"/>
    </location>
</feature>
<evidence type="ECO:0000256" key="7">
    <source>
        <dbReference type="ARBA" id="ARBA00022801"/>
    </source>
</evidence>
<keyword evidence="6" id="KW-0227">DNA damage</keyword>
<keyword evidence="13" id="KW-0234">DNA repair</keyword>
<evidence type="ECO:0000256" key="9">
    <source>
        <dbReference type="ARBA" id="ARBA00022833"/>
    </source>
</evidence>
<dbReference type="STRING" id="582672.SAMN05216360_10561"/>
<gene>
    <name evidence="21" type="ORF">SAMN05216360_10561</name>
</gene>
<dbReference type="FunFam" id="3.40.50.300:FF:001389">
    <property type="entry name" value="ATP-dependent DNA helicase RecQ"/>
    <property type="match status" value="1"/>
</dbReference>
<evidence type="ECO:0000256" key="14">
    <source>
        <dbReference type="ARBA" id="ARBA00023235"/>
    </source>
</evidence>
<dbReference type="InterPro" id="IPR004589">
    <property type="entry name" value="DNA_helicase_ATP-dep_RecQ"/>
</dbReference>
<keyword evidence="22" id="KW-1185">Reference proteome</keyword>
<dbReference type="InterPro" id="IPR027417">
    <property type="entry name" value="P-loop_NTPase"/>
</dbReference>
<keyword evidence="12" id="KW-0233">DNA recombination</keyword>
<dbReference type="PROSITE" id="PS50967">
    <property type="entry name" value="HRDC"/>
    <property type="match status" value="1"/>
</dbReference>
<dbReference type="OrthoDB" id="9760034at2"/>
<dbReference type="PROSITE" id="PS51194">
    <property type="entry name" value="HELICASE_CTER"/>
    <property type="match status" value="1"/>
</dbReference>
<dbReference type="Pfam" id="PF00271">
    <property type="entry name" value="Helicase_C"/>
    <property type="match status" value="1"/>
</dbReference>
<dbReference type="Pfam" id="PF16124">
    <property type="entry name" value="RecQ_Zn_bind"/>
    <property type="match status" value="1"/>
</dbReference>
<dbReference type="InterPro" id="IPR001650">
    <property type="entry name" value="Helicase_C-like"/>
</dbReference>
<dbReference type="Gene3D" id="3.40.50.300">
    <property type="entry name" value="P-loop containing nucleotide triphosphate hydrolases"/>
    <property type="match status" value="2"/>
</dbReference>
<dbReference type="GO" id="GO:0003677">
    <property type="term" value="F:DNA binding"/>
    <property type="evidence" value="ECO:0007669"/>
    <property type="project" value="UniProtKB-KW"/>
</dbReference>
<evidence type="ECO:0000259" key="18">
    <source>
        <dbReference type="PROSITE" id="PS50967"/>
    </source>
</evidence>
<comment type="cofactor">
    <cofactor evidence="2">
        <name>Zn(2+)</name>
        <dbReference type="ChEBI" id="CHEBI:29105"/>
    </cofactor>
</comment>
<feature type="domain" description="Helicase C-terminal" evidence="20">
    <location>
        <begin position="222"/>
        <end position="369"/>
    </location>
</feature>
<dbReference type="InterPro" id="IPR036388">
    <property type="entry name" value="WH-like_DNA-bd_sf"/>
</dbReference>
<keyword evidence="8 21" id="KW-0347">Helicase</keyword>
<evidence type="ECO:0000256" key="6">
    <source>
        <dbReference type="ARBA" id="ARBA00022763"/>
    </source>
</evidence>
<sequence length="612" mass="68047">MTRLDEARAALKKTFGYEDFRPGQDEVIGAVLDGADVFAVMPTGSGKSMTYQLPALVDPGLTVVVSPLIALMHDQVQQMKSVGVEAATLNSSVTESDSRETWRMLRSGELRLLFVSPERLLMEGCIEALRGAGVRRLAVDEAHCVSQWGHDFRPEYREIARARTTLGNIQTLALTATADAATRAEIAERLFPQGRPPKIFVHSFDRPNIRLTFQPKDNPARQIERFLKHRRAESGIIYCSSRKRTEQLAETLKKDGFDALPYHAGLDQATRMANQDRFLQEDGVVMTATIAFGMGINKPDVRFVCHADMPNNVEGYYQEIGRAGRDGLPADTLTLYGLDDMALRRRQIDEKEISDERRRVERRKLEAMITLCEGATCRRQSLLAYFGEISEPCGRCDLCRGGVTLVDGTVSAQKILSAIVRTGQRFGAAYICDVVHGKESEQIRRNGHTSLKTFGVGADKPVAAWRAILRQLFAGRAIAENADGYGGLSLTAKGEAILYGREPVQLRPDPEKAEPRERRRAAPREDGEITLSETDEALFQHLRGLRATLARAEGIAAFMVFPDRTLIEMARQKPVDLWALRTVHGVGERKREAYGERFVAAIAEFLAHPPAL</sequence>
<dbReference type="GO" id="GO:0005524">
    <property type="term" value="F:ATP binding"/>
    <property type="evidence" value="ECO:0007669"/>
    <property type="project" value="UniProtKB-KW"/>
</dbReference>
<evidence type="ECO:0000256" key="2">
    <source>
        <dbReference type="ARBA" id="ARBA00001947"/>
    </source>
</evidence>
<dbReference type="SMART" id="SM00487">
    <property type="entry name" value="DEXDc"/>
    <property type="match status" value="1"/>
</dbReference>
<dbReference type="FunFam" id="3.40.50.300:FF:000156">
    <property type="entry name" value="ATP-dependent DNA helicase recQ"/>
    <property type="match status" value="1"/>
</dbReference>
<dbReference type="GO" id="GO:0006281">
    <property type="term" value="P:DNA repair"/>
    <property type="evidence" value="ECO:0007669"/>
    <property type="project" value="UniProtKB-KW"/>
</dbReference>